<sequence>MPVLHLLSETQPLPKPPLKAFPPIWAQSRQEVCESFEWFRSYQGGVYQNNGSVKGYFLSAFSAQRDCFQCGGKIVISHGGGKADSISSAQNVKGQAKTAVDQRAQDSSVQALLENYRKNQPLVLLIDDKYEPFPFDLSSREVYMTVLGFYKIIHTWAEYQSSNSNTSGRVVRYKFAFQWCEDQGEPWWSKGPSDAIRSNSNNNQVSVVTSLLCLLPDVRSHSQPKPANLYFPCAACSEKSPRVYRQAWACLNPACSAFWTMPSGQSLPENLDYNTEFLTVIDHRALPLSYRDALLPKTPVLAPHGGVTTSYAHTRGWHCRKCGRLSCRSAWELYQCPNCKVCASILGRVRRPPCVDIPLAYSLHIAIQRLAPRFFAHSDIGMSGPAGRCQTFILPDGKGKIHLIQTNRLANLEADQIFEAYQKQASDGTLLLRRWPLRSVSLLLRGQFLTNYFSQNSGETYHYVGGGAETVPFVHAPSSIVQARDLIQKRIHEALGTQHKFNEVLSAAYMEQQKMAFHSDSEHGLGPVVAGLSMGSPALMHFRLLSKYVPRNEQRANAMTVVLRHGDVLVMEGAGVQDFYEHTVVPCNFRIAATARWIEPHHA</sequence>
<evidence type="ECO:0000256" key="1">
    <source>
        <dbReference type="PIRSR" id="PIRSR632852-1"/>
    </source>
</evidence>
<dbReference type="AlphaFoldDB" id="A0AAD7MXH6"/>
<dbReference type="GO" id="GO:0008198">
    <property type="term" value="F:ferrous iron binding"/>
    <property type="evidence" value="ECO:0007669"/>
    <property type="project" value="TreeGrafter"/>
</dbReference>
<dbReference type="Proteomes" id="UP001215280">
    <property type="component" value="Unassembled WGS sequence"/>
</dbReference>
<evidence type="ECO:0000313" key="3">
    <source>
        <dbReference type="EMBL" id="KAJ7736578.1"/>
    </source>
</evidence>
<reference evidence="3" key="1">
    <citation type="submission" date="2023-03" db="EMBL/GenBank/DDBJ databases">
        <title>Massive genome expansion in bonnet fungi (Mycena s.s.) driven by repeated elements and novel gene families across ecological guilds.</title>
        <authorList>
            <consortium name="Lawrence Berkeley National Laboratory"/>
            <person name="Harder C.B."/>
            <person name="Miyauchi S."/>
            <person name="Viragh M."/>
            <person name="Kuo A."/>
            <person name="Thoen E."/>
            <person name="Andreopoulos B."/>
            <person name="Lu D."/>
            <person name="Skrede I."/>
            <person name="Drula E."/>
            <person name="Henrissat B."/>
            <person name="Morin E."/>
            <person name="Kohler A."/>
            <person name="Barry K."/>
            <person name="LaButti K."/>
            <person name="Morin E."/>
            <person name="Salamov A."/>
            <person name="Lipzen A."/>
            <person name="Mereny Z."/>
            <person name="Hegedus B."/>
            <person name="Baldrian P."/>
            <person name="Stursova M."/>
            <person name="Weitz H."/>
            <person name="Taylor A."/>
            <person name="Grigoriev I.V."/>
            <person name="Nagy L.G."/>
            <person name="Martin F."/>
            <person name="Kauserud H."/>
        </authorList>
    </citation>
    <scope>NUCLEOTIDE SEQUENCE</scope>
    <source>
        <strain evidence="3">CBHHK188m</strain>
    </source>
</reference>
<accession>A0AAD7MXH6</accession>
<feature type="binding site" evidence="1">
    <location>
        <position position="509"/>
    </location>
    <ligand>
        <name>2-oxoglutarate</name>
        <dbReference type="ChEBI" id="CHEBI:16810"/>
    </ligand>
</feature>
<evidence type="ECO:0000259" key="2">
    <source>
        <dbReference type="Pfam" id="PF13532"/>
    </source>
</evidence>
<organism evidence="3 4">
    <name type="scientific">Mycena maculata</name>
    <dbReference type="NCBI Taxonomy" id="230809"/>
    <lineage>
        <taxon>Eukaryota</taxon>
        <taxon>Fungi</taxon>
        <taxon>Dikarya</taxon>
        <taxon>Basidiomycota</taxon>
        <taxon>Agaricomycotina</taxon>
        <taxon>Agaricomycetes</taxon>
        <taxon>Agaricomycetidae</taxon>
        <taxon>Agaricales</taxon>
        <taxon>Marasmiineae</taxon>
        <taxon>Mycenaceae</taxon>
        <taxon>Mycena</taxon>
    </lineage>
</organism>
<dbReference type="GO" id="GO:0051747">
    <property type="term" value="F:cytosine C-5 DNA demethylase activity"/>
    <property type="evidence" value="ECO:0007669"/>
    <property type="project" value="TreeGrafter"/>
</dbReference>
<dbReference type="SUPFAM" id="SSF51197">
    <property type="entry name" value="Clavaminate synthase-like"/>
    <property type="match status" value="1"/>
</dbReference>
<dbReference type="PANTHER" id="PTHR31573:SF4">
    <property type="entry name" value="FE2OG DIOXYGENASE DOMAIN-CONTAINING PROTEIN"/>
    <property type="match status" value="1"/>
</dbReference>
<dbReference type="GO" id="GO:0035516">
    <property type="term" value="F:broad specificity oxidative DNA demethylase activity"/>
    <property type="evidence" value="ECO:0007669"/>
    <property type="project" value="TreeGrafter"/>
</dbReference>
<name>A0AAD7MXH6_9AGAR</name>
<feature type="binding site" evidence="1">
    <location>
        <position position="518"/>
    </location>
    <ligand>
        <name>2-oxoglutarate</name>
        <dbReference type="ChEBI" id="CHEBI:16810"/>
    </ligand>
</feature>
<proteinExistence type="predicted"/>
<feature type="domain" description="Alpha-ketoglutarate-dependent dioxygenase AlkB-like" evidence="2">
    <location>
        <begin position="457"/>
        <end position="586"/>
    </location>
</feature>
<dbReference type="InterPro" id="IPR037151">
    <property type="entry name" value="AlkB-like_sf"/>
</dbReference>
<gene>
    <name evidence="3" type="ORF">DFH07DRAFT_753414</name>
</gene>
<dbReference type="EMBL" id="JARJLG010000148">
    <property type="protein sequence ID" value="KAJ7736578.1"/>
    <property type="molecule type" value="Genomic_DNA"/>
</dbReference>
<dbReference type="InterPro" id="IPR032852">
    <property type="entry name" value="ALKBH2"/>
</dbReference>
<dbReference type="GO" id="GO:0006307">
    <property type="term" value="P:DNA alkylation repair"/>
    <property type="evidence" value="ECO:0007669"/>
    <property type="project" value="TreeGrafter"/>
</dbReference>
<keyword evidence="4" id="KW-1185">Reference proteome</keyword>
<protein>
    <recommendedName>
        <fullName evidence="2">Alpha-ketoglutarate-dependent dioxygenase AlkB-like domain-containing protein</fullName>
    </recommendedName>
</protein>
<evidence type="ECO:0000313" key="4">
    <source>
        <dbReference type="Proteomes" id="UP001215280"/>
    </source>
</evidence>
<dbReference type="Gene3D" id="2.60.120.590">
    <property type="entry name" value="Alpha-ketoglutarate-dependent dioxygenase AlkB-like"/>
    <property type="match status" value="1"/>
</dbReference>
<feature type="binding site" evidence="1">
    <location>
        <position position="582"/>
    </location>
    <ligand>
        <name>2-oxoglutarate</name>
        <dbReference type="ChEBI" id="CHEBI:16810"/>
    </ligand>
</feature>
<dbReference type="Pfam" id="PF13532">
    <property type="entry name" value="2OG-FeII_Oxy_2"/>
    <property type="match status" value="1"/>
</dbReference>
<comment type="caution">
    <text evidence="3">The sequence shown here is derived from an EMBL/GenBank/DDBJ whole genome shotgun (WGS) entry which is preliminary data.</text>
</comment>
<feature type="binding site" evidence="1">
    <location>
        <begin position="461"/>
        <end position="463"/>
    </location>
    <ligand>
        <name>substrate</name>
    </ligand>
</feature>
<dbReference type="InterPro" id="IPR027450">
    <property type="entry name" value="AlkB-like"/>
</dbReference>
<dbReference type="PANTHER" id="PTHR31573">
    <property type="entry name" value="ALPHA-KETOGLUTARATE-DEPENDENT DIOXYGENASE ALKB HOMOLOG 2"/>
    <property type="match status" value="1"/>
</dbReference>